<evidence type="ECO:0000313" key="2">
    <source>
        <dbReference type="Proteomes" id="UP001472677"/>
    </source>
</evidence>
<sequence length="150" mass="16322">MAPNAPIFPTKVQPFHFPISTSIASSCDIEMASSVNHRVIIIVFFSCGGFILLACAAVALYYFLNTKKKVQETDLVHVDEHRKVKEAIVSGPNGPHAVIIGIEDDVHVTEDIVKAEKVERGSRLGENPKAIEAGAASSSSDHRYQLEHKA</sequence>
<dbReference type="PANTHER" id="PTHR35697">
    <property type="entry name" value="OS08G0108300 PROTEIN"/>
    <property type="match status" value="1"/>
</dbReference>
<dbReference type="InterPro" id="IPR044950">
    <property type="entry name" value="TED6/7"/>
</dbReference>
<dbReference type="PANTHER" id="PTHR35697:SF10">
    <property type="entry name" value="PROTEIN TRACHEARY ELEMENT DIFFERENTIATION-RELATED 6"/>
    <property type="match status" value="1"/>
</dbReference>
<dbReference type="Proteomes" id="UP001472677">
    <property type="component" value="Unassembled WGS sequence"/>
</dbReference>
<name>A0ABR2AE55_9ROSI</name>
<dbReference type="EMBL" id="JBBPBM010000805">
    <property type="protein sequence ID" value="KAK8491118.1"/>
    <property type="molecule type" value="Genomic_DNA"/>
</dbReference>
<organism evidence="1 2">
    <name type="scientific">Hibiscus sabdariffa</name>
    <name type="common">roselle</name>
    <dbReference type="NCBI Taxonomy" id="183260"/>
    <lineage>
        <taxon>Eukaryota</taxon>
        <taxon>Viridiplantae</taxon>
        <taxon>Streptophyta</taxon>
        <taxon>Embryophyta</taxon>
        <taxon>Tracheophyta</taxon>
        <taxon>Spermatophyta</taxon>
        <taxon>Magnoliopsida</taxon>
        <taxon>eudicotyledons</taxon>
        <taxon>Gunneridae</taxon>
        <taxon>Pentapetalae</taxon>
        <taxon>rosids</taxon>
        <taxon>malvids</taxon>
        <taxon>Malvales</taxon>
        <taxon>Malvaceae</taxon>
        <taxon>Malvoideae</taxon>
        <taxon>Hibiscus</taxon>
    </lineage>
</organism>
<proteinExistence type="predicted"/>
<keyword evidence="2" id="KW-1185">Reference proteome</keyword>
<protein>
    <submittedName>
        <fullName evidence="1">Uncharacterized protein</fullName>
    </submittedName>
</protein>
<reference evidence="1 2" key="1">
    <citation type="journal article" date="2024" name="G3 (Bethesda)">
        <title>Genome assembly of Hibiscus sabdariffa L. provides insights into metabolisms of medicinal natural products.</title>
        <authorList>
            <person name="Kim T."/>
        </authorList>
    </citation>
    <scope>NUCLEOTIDE SEQUENCE [LARGE SCALE GENOMIC DNA]</scope>
    <source>
        <strain evidence="1">TK-2024</strain>
        <tissue evidence="1">Old leaves</tissue>
    </source>
</reference>
<comment type="caution">
    <text evidence="1">The sequence shown here is derived from an EMBL/GenBank/DDBJ whole genome shotgun (WGS) entry which is preliminary data.</text>
</comment>
<accession>A0ABR2AE55</accession>
<evidence type="ECO:0000313" key="1">
    <source>
        <dbReference type="EMBL" id="KAK8491118.1"/>
    </source>
</evidence>
<gene>
    <name evidence="1" type="ORF">V6N12_032819</name>
</gene>